<dbReference type="Proteomes" id="UP000279307">
    <property type="component" value="Chromosome 7"/>
</dbReference>
<dbReference type="PANTHER" id="PTHR33198:SF19">
    <property type="entry name" value="CCHC-TYPE DOMAIN-CONTAINING PROTEIN"/>
    <property type="match status" value="1"/>
</dbReference>
<evidence type="ECO:0000256" key="1">
    <source>
        <dbReference type="SAM" id="MobiDB-lite"/>
    </source>
</evidence>
<reference evidence="2 3" key="1">
    <citation type="journal article" date="2018" name="Genome Res.">
        <title>The genomic architecture and molecular evolution of ant odorant receptors.</title>
        <authorList>
            <person name="McKenzie S.K."/>
            <person name="Kronauer D.J.C."/>
        </authorList>
    </citation>
    <scope>NUCLEOTIDE SEQUENCE [LARGE SCALE GENOMIC DNA]</scope>
    <source>
        <strain evidence="2">Clonal line C1</strain>
    </source>
</reference>
<evidence type="ECO:0008006" key="4">
    <source>
        <dbReference type="Google" id="ProtNLM"/>
    </source>
</evidence>
<dbReference type="PANTHER" id="PTHR33198">
    <property type="entry name" value="ANK_REP_REGION DOMAIN-CONTAINING PROTEIN-RELATED"/>
    <property type="match status" value="1"/>
</dbReference>
<comment type="caution">
    <text evidence="2">The sequence shown here is derived from an EMBL/GenBank/DDBJ whole genome shotgun (WGS) entry which is preliminary data.</text>
</comment>
<name>A0A3L8DKJ6_OOCBI</name>
<dbReference type="OrthoDB" id="7550137at2759"/>
<proteinExistence type="predicted"/>
<dbReference type="AlphaFoldDB" id="A0A3L8DKJ6"/>
<evidence type="ECO:0000313" key="2">
    <source>
        <dbReference type="EMBL" id="RLU20856.1"/>
    </source>
</evidence>
<sequence>MSTGSRSSGTGTNPEQKVAIANPLQVDMFDLVRQPLGRWLQRLEGTFRVFQIREESDRVAYLLHFVGVEAFGILCDRLDPVDPYTQSYATLVAKLKEFYEPEPLEIAEIYIYRKRMQRSEESAQKYMAALQKLSLHCKFGGYLQTELRNQFVFGVRNQRIQSRLLETAQLTRESALKIACGMELAEKGVNKLKEENPTEAAVDLVGTKQRKSKGREERRGFKGN</sequence>
<gene>
    <name evidence="2" type="ORF">DMN91_007470</name>
</gene>
<organism evidence="2 3">
    <name type="scientific">Ooceraea biroi</name>
    <name type="common">Clonal raider ant</name>
    <name type="synonym">Cerapachys biroi</name>
    <dbReference type="NCBI Taxonomy" id="2015173"/>
    <lineage>
        <taxon>Eukaryota</taxon>
        <taxon>Metazoa</taxon>
        <taxon>Ecdysozoa</taxon>
        <taxon>Arthropoda</taxon>
        <taxon>Hexapoda</taxon>
        <taxon>Insecta</taxon>
        <taxon>Pterygota</taxon>
        <taxon>Neoptera</taxon>
        <taxon>Endopterygota</taxon>
        <taxon>Hymenoptera</taxon>
        <taxon>Apocrita</taxon>
        <taxon>Aculeata</taxon>
        <taxon>Formicoidea</taxon>
        <taxon>Formicidae</taxon>
        <taxon>Dorylinae</taxon>
        <taxon>Ooceraea</taxon>
    </lineage>
</organism>
<accession>A0A3L8DKJ6</accession>
<feature type="region of interest" description="Disordered" evidence="1">
    <location>
        <begin position="199"/>
        <end position="224"/>
    </location>
</feature>
<feature type="compositionally biased region" description="Basic and acidic residues" evidence="1">
    <location>
        <begin position="214"/>
        <end position="224"/>
    </location>
</feature>
<protein>
    <recommendedName>
        <fullName evidence="4">Retrotransposon gag domain-containing protein</fullName>
    </recommendedName>
</protein>
<dbReference type="EMBL" id="QOIP01000007">
    <property type="protein sequence ID" value="RLU20856.1"/>
    <property type="molecule type" value="Genomic_DNA"/>
</dbReference>
<evidence type="ECO:0000313" key="3">
    <source>
        <dbReference type="Proteomes" id="UP000279307"/>
    </source>
</evidence>